<dbReference type="InterPro" id="IPR002933">
    <property type="entry name" value="Peptidase_M20"/>
</dbReference>
<dbReference type="InterPro" id="IPR017439">
    <property type="entry name" value="Amidohydrolase"/>
</dbReference>
<dbReference type="Gene3D" id="3.40.630.10">
    <property type="entry name" value="Zn peptidases"/>
    <property type="match status" value="1"/>
</dbReference>
<dbReference type="PANTHER" id="PTHR11014:SF63">
    <property type="entry name" value="METALLOPEPTIDASE, PUTATIVE (AFU_ORTHOLOGUE AFUA_6G09600)-RELATED"/>
    <property type="match status" value="1"/>
</dbReference>
<accession>A0A644XFQ1</accession>
<dbReference type="CDD" id="cd03886">
    <property type="entry name" value="M20_Acy1"/>
    <property type="match status" value="1"/>
</dbReference>
<evidence type="ECO:0000259" key="2">
    <source>
        <dbReference type="Pfam" id="PF07687"/>
    </source>
</evidence>
<name>A0A644XFQ1_9ZZZZ</name>
<gene>
    <name evidence="3" type="ORF">SDC9_61410</name>
</gene>
<dbReference type="SUPFAM" id="SSF55031">
    <property type="entry name" value="Bacterial exopeptidase dimerisation domain"/>
    <property type="match status" value="1"/>
</dbReference>
<dbReference type="Pfam" id="PF01546">
    <property type="entry name" value="Peptidase_M20"/>
    <property type="match status" value="1"/>
</dbReference>
<proteinExistence type="predicted"/>
<dbReference type="PIRSF" id="PIRSF005962">
    <property type="entry name" value="Pept_M20D_amidohydro"/>
    <property type="match status" value="1"/>
</dbReference>
<dbReference type="FunFam" id="3.30.70.360:FF:000001">
    <property type="entry name" value="N-acetyldiaminopimelate deacetylase"/>
    <property type="match status" value="1"/>
</dbReference>
<dbReference type="InterPro" id="IPR036264">
    <property type="entry name" value="Bact_exopeptidase_dim_dom"/>
</dbReference>
<dbReference type="Pfam" id="PF07687">
    <property type="entry name" value="M20_dimer"/>
    <property type="match status" value="1"/>
</dbReference>
<reference evidence="3" key="1">
    <citation type="submission" date="2019-08" db="EMBL/GenBank/DDBJ databases">
        <authorList>
            <person name="Kucharzyk K."/>
            <person name="Murdoch R.W."/>
            <person name="Higgins S."/>
            <person name="Loffler F."/>
        </authorList>
    </citation>
    <scope>NUCLEOTIDE SEQUENCE</scope>
</reference>
<dbReference type="NCBIfam" id="TIGR01891">
    <property type="entry name" value="amidohydrolases"/>
    <property type="match status" value="1"/>
</dbReference>
<organism evidence="3">
    <name type="scientific">bioreactor metagenome</name>
    <dbReference type="NCBI Taxonomy" id="1076179"/>
    <lineage>
        <taxon>unclassified sequences</taxon>
        <taxon>metagenomes</taxon>
        <taxon>ecological metagenomes</taxon>
    </lineage>
</organism>
<dbReference type="Gene3D" id="3.30.70.360">
    <property type="match status" value="1"/>
</dbReference>
<protein>
    <submittedName>
        <fullName evidence="3">N-acetyldiaminopimelate deacetylase</fullName>
        <ecNumber evidence="3">3.5.1.47</ecNumber>
    </submittedName>
</protein>
<dbReference type="InterPro" id="IPR011650">
    <property type="entry name" value="Peptidase_M20_dimer"/>
</dbReference>
<dbReference type="AlphaFoldDB" id="A0A644XFQ1"/>
<keyword evidence="1 3" id="KW-0378">Hydrolase</keyword>
<dbReference type="SUPFAM" id="SSF53187">
    <property type="entry name" value="Zn-dependent exopeptidases"/>
    <property type="match status" value="1"/>
</dbReference>
<evidence type="ECO:0000256" key="1">
    <source>
        <dbReference type="ARBA" id="ARBA00022801"/>
    </source>
</evidence>
<sequence>MEKSNKIRLLAGEIFPKLVEFRRHIHMHPELSMEEQKTAAFICSVLDDWGIPYRSDVGGFGVVAIVHGDNPGKCIALRADMDALPIHEKNQLEFASTVPGVMHACGHDGHVASLLGVAYILNKIRSGFDGCFKLIFQPSEETFPGGALKMIEDGVLQNPTVSAIIGQHVLPGLNTGSIGLKSGPYMASTDEIYITVDGRGGHGATPELNIDPVVIASHIIVALQQITSRYANPSIPTVLSFGRIIADGRTNIIPDSVKIEGTIRTFDEKWRAAAHEKILSISKGLAEGFGAQCSVEIHHGYPFLVNDEKCTEIARNSATEFLGADKVVELPLRMTAEDFAYFSQNVPGIYYRLGVTDPATGQPSANLHTANFDMDENALMTGCSTMACIALELLNEFNER</sequence>
<comment type="caution">
    <text evidence="3">The sequence shown here is derived from an EMBL/GenBank/DDBJ whole genome shotgun (WGS) entry which is preliminary data.</text>
</comment>
<feature type="domain" description="Peptidase M20 dimerisation" evidence="2">
    <location>
        <begin position="193"/>
        <end position="280"/>
    </location>
</feature>
<dbReference type="EMBL" id="VSSQ01002377">
    <property type="protein sequence ID" value="MPM15045.1"/>
    <property type="molecule type" value="Genomic_DNA"/>
</dbReference>
<evidence type="ECO:0000313" key="3">
    <source>
        <dbReference type="EMBL" id="MPM15045.1"/>
    </source>
</evidence>
<dbReference type="PANTHER" id="PTHR11014">
    <property type="entry name" value="PEPTIDASE M20 FAMILY MEMBER"/>
    <property type="match status" value="1"/>
</dbReference>
<dbReference type="EC" id="3.5.1.47" evidence="3"/>
<dbReference type="GO" id="GO:0050118">
    <property type="term" value="F:N-acetyldiaminopimelate deacetylase activity"/>
    <property type="evidence" value="ECO:0007669"/>
    <property type="project" value="UniProtKB-EC"/>
</dbReference>